<protein>
    <recommendedName>
        <fullName evidence="4">Transmembrane protein</fullName>
    </recommendedName>
</protein>
<keyword evidence="1" id="KW-0812">Transmembrane</keyword>
<dbReference type="AlphaFoldDB" id="A0A0V1AG43"/>
<dbReference type="EMBL" id="JYDQ01000003">
    <property type="protein sequence ID" value="KRY23514.1"/>
    <property type="molecule type" value="Genomic_DNA"/>
</dbReference>
<keyword evidence="3" id="KW-1185">Reference proteome</keyword>
<name>A0A0V1AG43_9BILA</name>
<sequence length="163" mass="18963">MTRSIPVTKCYIDFFIFNIFLQRSPFKTQLFAYSTMLLITLNKFIICNKQQKYLFSSSSRSLSGKKLVSTVGSLVTFFFFNNVDEERESSSSSSASSSGSNDKVDLYIIYFNSKIIFTSYELIQVIFLRHSRASGAKYLLAVFACFLFFILFLFHLKFQFHFF</sequence>
<keyword evidence="1" id="KW-0472">Membrane</keyword>
<feature type="transmembrane region" description="Helical" evidence="1">
    <location>
        <begin position="138"/>
        <end position="156"/>
    </location>
</feature>
<proteinExistence type="predicted"/>
<feature type="transmembrane region" description="Helical" evidence="1">
    <location>
        <begin position="107"/>
        <end position="126"/>
    </location>
</feature>
<evidence type="ECO:0008006" key="4">
    <source>
        <dbReference type="Google" id="ProtNLM"/>
    </source>
</evidence>
<dbReference type="Proteomes" id="UP000054783">
    <property type="component" value="Unassembled WGS sequence"/>
</dbReference>
<evidence type="ECO:0000313" key="2">
    <source>
        <dbReference type="EMBL" id="KRY23514.1"/>
    </source>
</evidence>
<accession>A0A0V1AG43</accession>
<gene>
    <name evidence="2" type="ORF">T12_1945</name>
</gene>
<reference evidence="2 3" key="1">
    <citation type="submission" date="2015-01" db="EMBL/GenBank/DDBJ databases">
        <title>Evolution of Trichinella species and genotypes.</title>
        <authorList>
            <person name="Korhonen P.K."/>
            <person name="Edoardo P."/>
            <person name="Giuseppe L.R."/>
            <person name="Gasser R.B."/>
        </authorList>
    </citation>
    <scope>NUCLEOTIDE SEQUENCE [LARGE SCALE GENOMIC DNA]</scope>
    <source>
        <strain evidence="2">ISS2496</strain>
    </source>
</reference>
<organism evidence="2 3">
    <name type="scientific">Trichinella patagoniensis</name>
    <dbReference type="NCBI Taxonomy" id="990121"/>
    <lineage>
        <taxon>Eukaryota</taxon>
        <taxon>Metazoa</taxon>
        <taxon>Ecdysozoa</taxon>
        <taxon>Nematoda</taxon>
        <taxon>Enoplea</taxon>
        <taxon>Dorylaimia</taxon>
        <taxon>Trichinellida</taxon>
        <taxon>Trichinellidae</taxon>
        <taxon>Trichinella</taxon>
    </lineage>
</organism>
<dbReference type="EMBL" id="JYDQ01000003">
    <property type="protein sequence ID" value="KRY23513.1"/>
    <property type="molecule type" value="Genomic_DNA"/>
</dbReference>
<evidence type="ECO:0000256" key="1">
    <source>
        <dbReference type="SAM" id="Phobius"/>
    </source>
</evidence>
<comment type="caution">
    <text evidence="2">The sequence shown here is derived from an EMBL/GenBank/DDBJ whole genome shotgun (WGS) entry which is preliminary data.</text>
</comment>
<evidence type="ECO:0000313" key="3">
    <source>
        <dbReference type="Proteomes" id="UP000054783"/>
    </source>
</evidence>
<keyword evidence="1" id="KW-1133">Transmembrane helix</keyword>